<keyword evidence="2" id="KW-1185">Reference proteome</keyword>
<dbReference type="EMBL" id="JAGRQH010000234">
    <property type="protein sequence ID" value="MBR0560868.1"/>
    <property type="molecule type" value="Genomic_DNA"/>
</dbReference>
<sequence>TSVTAVQAQIPERQPQELNHHPFREQNVFPFLSSLARAGWAWLRPMMANAHALTALHYGHSSIASSSGAPPH</sequence>
<evidence type="ECO:0000313" key="2">
    <source>
        <dbReference type="Proteomes" id="UP000677812"/>
    </source>
</evidence>
<evidence type="ECO:0000313" key="1">
    <source>
        <dbReference type="EMBL" id="MBR0560868.1"/>
    </source>
</evidence>
<feature type="non-terminal residue" evidence="1">
    <location>
        <position position="72"/>
    </location>
</feature>
<organism evidence="1 2">
    <name type="scientific">Neokomagataea anthophila</name>
    <dbReference type="NCBI Taxonomy" id="2826925"/>
    <lineage>
        <taxon>Bacteria</taxon>
        <taxon>Pseudomonadati</taxon>
        <taxon>Pseudomonadota</taxon>
        <taxon>Alphaproteobacteria</taxon>
        <taxon>Acetobacterales</taxon>
        <taxon>Acetobacteraceae</taxon>
        <taxon>Neokomagataea</taxon>
    </lineage>
</organism>
<comment type="caution">
    <text evidence="1">The sequence shown here is derived from an EMBL/GenBank/DDBJ whole genome shotgun (WGS) entry which is preliminary data.</text>
</comment>
<name>A0ABS5EAE0_9PROT</name>
<dbReference type="RefSeq" id="WP_211683598.1">
    <property type="nucleotide sequence ID" value="NZ_JAGRQH010000234.1"/>
</dbReference>
<feature type="non-terminal residue" evidence="1">
    <location>
        <position position="1"/>
    </location>
</feature>
<accession>A0ABS5EAE0</accession>
<dbReference type="Proteomes" id="UP000677812">
    <property type="component" value="Unassembled WGS sequence"/>
</dbReference>
<proteinExistence type="predicted"/>
<reference evidence="1 2" key="1">
    <citation type="submission" date="2021-04" db="EMBL/GenBank/DDBJ databases">
        <title>The complete genome sequence of Neokomagataea sp. TBRC 2177.</title>
        <authorList>
            <person name="Charoenyingcharoen P."/>
            <person name="Yukphan P."/>
        </authorList>
    </citation>
    <scope>NUCLEOTIDE SEQUENCE [LARGE SCALE GENOMIC DNA]</scope>
    <source>
        <strain evidence="1 2">TBRC 2177</strain>
    </source>
</reference>
<protein>
    <submittedName>
        <fullName evidence="1">Uncharacterized protein</fullName>
    </submittedName>
</protein>
<gene>
    <name evidence="1" type="ORF">KB213_12560</name>
</gene>